<dbReference type="CTD" id="4540"/>
<feature type="transmembrane region" description="Helical" evidence="17">
    <location>
        <begin position="63"/>
        <end position="81"/>
    </location>
</feature>
<reference evidence="21" key="1">
    <citation type="journal article" date="2001" name="Mol. Biol. Evol.">
        <title>The complete mitochondrial DNA sequence of the basal hexapod Tetrodontophora bielanensis: evidence for heteroplasmy and tRNA translocations.</title>
        <authorList>
            <person name="Nardi F."/>
            <person name="Carapelli A."/>
            <person name="Fanciulli P.P."/>
            <person name="Dallai R."/>
            <person name="Frati F."/>
        </authorList>
    </citation>
    <scope>NUCLEOTIDE SEQUENCE</scope>
</reference>
<protein>
    <recommendedName>
        <fullName evidence="4 17">NADH-ubiquinone oxidoreductase chain 5</fullName>
        <ecNumber evidence="3 17">7.1.1.2</ecNumber>
    </recommendedName>
</protein>
<organism evidence="21">
    <name type="scientific">Tetrodontophora bielanensis</name>
    <name type="common">Giant springtail</name>
    <dbReference type="NCBI Taxonomy" id="48717"/>
    <lineage>
        <taxon>Eukaryota</taxon>
        <taxon>Metazoa</taxon>
        <taxon>Ecdysozoa</taxon>
        <taxon>Arthropoda</taxon>
        <taxon>Hexapoda</taxon>
        <taxon>Collembola</taxon>
        <taxon>Poduromorpha</taxon>
        <taxon>Poduroidea</taxon>
        <taxon>Onychiuridae</taxon>
        <taxon>Tetrodontophorinae</taxon>
        <taxon>Tetrodontophora</taxon>
    </lineage>
</organism>
<comment type="catalytic activity">
    <reaction evidence="16 17">
        <text>a ubiquinone + NADH + 5 H(+)(in) = a ubiquinol + NAD(+) + 4 H(+)(out)</text>
        <dbReference type="Rhea" id="RHEA:29091"/>
        <dbReference type="Rhea" id="RHEA-COMP:9565"/>
        <dbReference type="Rhea" id="RHEA-COMP:9566"/>
        <dbReference type="ChEBI" id="CHEBI:15378"/>
        <dbReference type="ChEBI" id="CHEBI:16389"/>
        <dbReference type="ChEBI" id="CHEBI:17976"/>
        <dbReference type="ChEBI" id="CHEBI:57540"/>
        <dbReference type="ChEBI" id="CHEBI:57945"/>
        <dbReference type="EC" id="7.1.1.2"/>
    </reaction>
</comment>
<keyword evidence="6" id="KW-0679">Respiratory chain</keyword>
<sequence>MHNYFKISMYFGCMLFIFSVMSLVLGLNYYSLNKVIFIEWELYSMGSVSIIMTLFLDWMSLTFMGFVLVISSMVLIYSTIYMSGEVYFVRFIWMVYLFVVSMVLLIISPNMISILLGWDGLGLVSYCLVIYYQNIKSANAGMLTILSNRVGDVAILLCISWMFNYGGWNSYYLPMMFTSASLWVVGSLVIIAALTSSAQIPFSAWLPAAMAAPTPVSSLVHSSTLVTAGVFLLIRFSSLVGVSLFLMMISLWTMFMAGMNANLEMDLKKIIALSTLSQLGVMMMTISLGLSEMAFMHLLSHALFKSLLFLCAGVFIHGMGDTQDIRGLGGVSMLTPVTSLYFLGCSLSLCGFPFLSGFYSSDMILENYFLMGGLNYMIYSLVLISILMTGVYSMRLAYMLFLKPVGGKKLNNLGEDLWMISPMSILFYLAVMGGSFMLWSFMPPLLIVLSLFMKLMVLLFSFILMSSLYFFMSASYLEYLLKANKLIMMGYFGNMMNMPILSTSLFMPMYSYGLKLVKNLDQGWVEYMMGQGFMLKISVLYDSSYYFNYLNMSLYFSLFIMLVVICLVII</sequence>
<feature type="transmembrane region" description="Helical" evidence="17">
    <location>
        <begin position="180"/>
        <end position="202"/>
    </location>
</feature>
<keyword evidence="9" id="KW-1278">Translocase</keyword>
<dbReference type="EC" id="7.1.1.2" evidence="3 17"/>
<dbReference type="GO" id="GO:0008137">
    <property type="term" value="F:NADH dehydrogenase (ubiquinone) activity"/>
    <property type="evidence" value="ECO:0007669"/>
    <property type="project" value="UniProtKB-EC"/>
</dbReference>
<keyword evidence="12 17" id="KW-0520">NAD</keyword>
<evidence type="ECO:0000256" key="11">
    <source>
        <dbReference type="ARBA" id="ARBA00022989"/>
    </source>
</evidence>
<evidence type="ECO:0000256" key="1">
    <source>
        <dbReference type="ARBA" id="ARBA00003257"/>
    </source>
</evidence>
<feature type="transmembrane region" description="Helical" evidence="17">
    <location>
        <begin position="373"/>
        <end position="398"/>
    </location>
</feature>
<feature type="transmembrane region" description="Helical" evidence="17">
    <location>
        <begin position="7"/>
        <end position="30"/>
    </location>
</feature>
<keyword evidence="15 17" id="KW-0472">Membrane</keyword>
<evidence type="ECO:0000259" key="19">
    <source>
        <dbReference type="Pfam" id="PF00662"/>
    </source>
</evidence>
<keyword evidence="14 17" id="KW-0496">Mitochondrion</keyword>
<dbReference type="InterPro" id="IPR010934">
    <property type="entry name" value="NADH_DH_su5_C"/>
</dbReference>
<evidence type="ECO:0000256" key="6">
    <source>
        <dbReference type="ARBA" id="ARBA00022660"/>
    </source>
</evidence>
<feature type="transmembrane region" description="Helical" evidence="17">
    <location>
        <begin position="547"/>
        <end position="569"/>
    </location>
</feature>
<comment type="function">
    <text evidence="17">Core subunit of the mitochondrial membrane respiratory chain NADH dehydrogenase (Complex I) which catalyzes electron transfer from NADH through the respiratory chain, using ubiquinone as an electron acceptor. Essential for the catalytic activity and assembly of complex I.</text>
</comment>
<dbReference type="PANTHER" id="PTHR42829:SF2">
    <property type="entry name" value="NADH-UBIQUINONE OXIDOREDUCTASE CHAIN 5"/>
    <property type="match status" value="1"/>
</dbReference>
<keyword evidence="5 17" id="KW-0813">Transport</keyword>
<evidence type="ECO:0000256" key="3">
    <source>
        <dbReference type="ARBA" id="ARBA00012944"/>
    </source>
</evidence>
<evidence type="ECO:0000259" key="20">
    <source>
        <dbReference type="Pfam" id="PF06455"/>
    </source>
</evidence>
<dbReference type="InterPro" id="IPR001516">
    <property type="entry name" value="Proton_antipo_N"/>
</dbReference>
<comment type="subcellular location">
    <subcellularLocation>
        <location evidence="2">Mitochondrion inner membrane</location>
        <topology evidence="2">Multi-pass membrane protein</topology>
    </subcellularLocation>
</comment>
<dbReference type="EMBL" id="AF272824">
    <property type="protein sequence ID" value="AAK30947.1"/>
    <property type="molecule type" value="Genomic_DNA"/>
</dbReference>
<feature type="domain" description="NADH:quinone oxidoreductase/Mrp antiporter transmembrane" evidence="18">
    <location>
        <begin position="108"/>
        <end position="383"/>
    </location>
</feature>
<evidence type="ECO:0000256" key="4">
    <source>
        <dbReference type="ARBA" id="ARBA00021096"/>
    </source>
</evidence>
<dbReference type="GO" id="GO:0003954">
    <property type="term" value="F:NADH dehydrogenase activity"/>
    <property type="evidence" value="ECO:0007669"/>
    <property type="project" value="TreeGrafter"/>
</dbReference>
<dbReference type="Pfam" id="PF00361">
    <property type="entry name" value="Proton_antipo_M"/>
    <property type="match status" value="1"/>
</dbReference>
<keyword evidence="11 17" id="KW-1133">Transmembrane helix</keyword>
<evidence type="ECO:0000256" key="14">
    <source>
        <dbReference type="ARBA" id="ARBA00023128"/>
    </source>
</evidence>
<evidence type="ECO:0000256" key="8">
    <source>
        <dbReference type="ARBA" id="ARBA00022792"/>
    </source>
</evidence>
<evidence type="ECO:0000256" key="5">
    <source>
        <dbReference type="ARBA" id="ARBA00022448"/>
    </source>
</evidence>
<evidence type="ECO:0000256" key="13">
    <source>
        <dbReference type="ARBA" id="ARBA00023075"/>
    </source>
</evidence>
<feature type="transmembrane region" description="Helical" evidence="17">
    <location>
        <begin position="446"/>
        <end position="471"/>
    </location>
</feature>
<geneLocation type="mitochondrion" evidence="21"/>
<evidence type="ECO:0000256" key="15">
    <source>
        <dbReference type="ARBA" id="ARBA00023136"/>
    </source>
</evidence>
<dbReference type="GeneID" id="802995"/>
<keyword evidence="10" id="KW-0249">Electron transport</keyword>
<dbReference type="Pfam" id="PF06455">
    <property type="entry name" value="NADH5_C"/>
    <property type="match status" value="1"/>
</dbReference>
<dbReference type="InterPro" id="IPR001750">
    <property type="entry name" value="ND/Mrp_TM"/>
</dbReference>
<feature type="transmembrane region" description="Helical" evidence="17">
    <location>
        <begin position="239"/>
        <end position="258"/>
    </location>
</feature>
<dbReference type="AlphaFoldDB" id="Q9B510"/>
<keyword evidence="7 17" id="KW-0812">Transmembrane</keyword>
<name>Q9B510_TETBI</name>
<evidence type="ECO:0000256" key="10">
    <source>
        <dbReference type="ARBA" id="ARBA00022982"/>
    </source>
</evidence>
<dbReference type="InterPro" id="IPR003945">
    <property type="entry name" value="NU5C-like"/>
</dbReference>
<proteinExistence type="inferred from homology"/>
<feature type="domain" description="NADH dehydrogenase subunit 5 C-terminal" evidence="20">
    <location>
        <begin position="392"/>
        <end position="569"/>
    </location>
</feature>
<dbReference type="PRINTS" id="PR01434">
    <property type="entry name" value="NADHDHGNASE5"/>
</dbReference>
<keyword evidence="8" id="KW-0999">Mitochondrion inner membrane</keyword>
<feature type="transmembrane region" description="Helical" evidence="17">
    <location>
        <begin position="270"/>
        <end position="290"/>
    </location>
</feature>
<evidence type="ECO:0000256" key="2">
    <source>
        <dbReference type="ARBA" id="ARBA00004448"/>
    </source>
</evidence>
<evidence type="ECO:0000259" key="18">
    <source>
        <dbReference type="Pfam" id="PF00361"/>
    </source>
</evidence>
<evidence type="ECO:0000313" key="21">
    <source>
        <dbReference type="EMBL" id="AAK30947.1"/>
    </source>
</evidence>
<dbReference type="Pfam" id="PF00662">
    <property type="entry name" value="Proton_antipo_N"/>
    <property type="match status" value="1"/>
</dbReference>
<evidence type="ECO:0000256" key="7">
    <source>
        <dbReference type="ARBA" id="ARBA00022692"/>
    </source>
</evidence>
<keyword evidence="13 17" id="KW-0830">Ubiquinone</keyword>
<evidence type="ECO:0000256" key="12">
    <source>
        <dbReference type="ARBA" id="ARBA00023027"/>
    </source>
</evidence>
<accession>Q9B510</accession>
<dbReference type="GO" id="GO:0042773">
    <property type="term" value="P:ATP synthesis coupled electron transport"/>
    <property type="evidence" value="ECO:0007669"/>
    <property type="project" value="InterPro"/>
</dbReference>
<dbReference type="GO" id="GO:0015990">
    <property type="term" value="P:electron transport coupled proton transport"/>
    <property type="evidence" value="ECO:0007669"/>
    <property type="project" value="TreeGrafter"/>
</dbReference>
<evidence type="ECO:0000256" key="16">
    <source>
        <dbReference type="ARBA" id="ARBA00049551"/>
    </source>
</evidence>
<feature type="transmembrane region" description="Helical" evidence="17">
    <location>
        <begin position="340"/>
        <end position="361"/>
    </location>
</feature>
<dbReference type="GO" id="GO:0005743">
    <property type="term" value="C:mitochondrial inner membrane"/>
    <property type="evidence" value="ECO:0007669"/>
    <property type="project" value="UniProtKB-SubCell"/>
</dbReference>
<dbReference type="RefSeq" id="NP_112428.1">
    <property type="nucleotide sequence ID" value="NC_002735.1"/>
</dbReference>
<feature type="transmembrane region" description="Helical" evidence="17">
    <location>
        <begin position="418"/>
        <end position="439"/>
    </location>
</feature>
<evidence type="ECO:0000256" key="17">
    <source>
        <dbReference type="RuleBase" id="RU003404"/>
    </source>
</evidence>
<feature type="transmembrane region" description="Helical" evidence="17">
    <location>
        <begin position="87"/>
        <end position="107"/>
    </location>
</feature>
<feature type="transmembrane region" description="Helical" evidence="17">
    <location>
        <begin position="491"/>
        <end position="512"/>
    </location>
</feature>
<evidence type="ECO:0000256" key="9">
    <source>
        <dbReference type="ARBA" id="ARBA00022967"/>
    </source>
</evidence>
<comment type="function">
    <text evidence="1">Core subunit of the mitochondrial membrane respiratory chain NADH dehydrogenase (Complex I) that is believed to belong to the minimal assembly required for catalysis. Complex I functions in the transfer of electrons from NADH to the respiratory chain. The immediate electron acceptor for the enzyme is believed to be ubiquinone.</text>
</comment>
<feature type="domain" description="NADH-Ubiquinone oxidoreductase (complex I) chain 5 N-terminal" evidence="19">
    <location>
        <begin position="44"/>
        <end position="91"/>
    </location>
</feature>
<feature type="transmembrane region" description="Helical" evidence="17">
    <location>
        <begin position="114"/>
        <end position="133"/>
    </location>
</feature>
<comment type="similarity">
    <text evidence="17">Belongs to the complex I subunit 5 family.</text>
</comment>
<dbReference type="PANTHER" id="PTHR42829">
    <property type="entry name" value="NADH-UBIQUINONE OXIDOREDUCTASE CHAIN 5"/>
    <property type="match status" value="1"/>
</dbReference>
<feature type="transmembrane region" description="Helical" evidence="17">
    <location>
        <begin position="302"/>
        <end position="320"/>
    </location>
</feature>
<gene>
    <name evidence="21" type="primary">ND5</name>
</gene>